<name>A0ABS9KWG5_9BACT</name>
<comment type="caution">
    <text evidence="2">The sequence shown here is derived from an EMBL/GenBank/DDBJ whole genome shotgun (WGS) entry which is preliminary data.</text>
</comment>
<reference evidence="2" key="1">
    <citation type="submission" date="2022-01" db="EMBL/GenBank/DDBJ databases">
        <authorList>
            <person name="Jo J.-H."/>
            <person name="Im W.-T."/>
        </authorList>
    </citation>
    <scope>NUCLEOTIDE SEQUENCE</scope>
    <source>
        <strain evidence="2">NA20</strain>
    </source>
</reference>
<dbReference type="RefSeq" id="WP_237875196.1">
    <property type="nucleotide sequence ID" value="NZ_JAKLTR010000014.1"/>
</dbReference>
<proteinExistence type="predicted"/>
<feature type="chain" id="PRO_5047017540" description="Lipoprotein" evidence="1">
    <location>
        <begin position="20"/>
        <end position="139"/>
    </location>
</feature>
<evidence type="ECO:0000313" key="3">
    <source>
        <dbReference type="Proteomes" id="UP001165367"/>
    </source>
</evidence>
<evidence type="ECO:0000256" key="1">
    <source>
        <dbReference type="SAM" id="SignalP"/>
    </source>
</evidence>
<feature type="signal peptide" evidence="1">
    <location>
        <begin position="1"/>
        <end position="19"/>
    </location>
</feature>
<accession>A0ABS9KWG5</accession>
<evidence type="ECO:0000313" key="2">
    <source>
        <dbReference type="EMBL" id="MCG2616658.1"/>
    </source>
</evidence>
<protein>
    <recommendedName>
        <fullName evidence="4">Lipoprotein</fullName>
    </recommendedName>
</protein>
<keyword evidence="1" id="KW-0732">Signal</keyword>
<dbReference type="EMBL" id="JAKLTR010000014">
    <property type="protein sequence ID" value="MCG2616658.1"/>
    <property type="molecule type" value="Genomic_DNA"/>
</dbReference>
<dbReference type="Proteomes" id="UP001165367">
    <property type="component" value="Unassembled WGS sequence"/>
</dbReference>
<keyword evidence="3" id="KW-1185">Reference proteome</keyword>
<dbReference type="PROSITE" id="PS51257">
    <property type="entry name" value="PROKAR_LIPOPROTEIN"/>
    <property type="match status" value="1"/>
</dbReference>
<evidence type="ECO:0008006" key="4">
    <source>
        <dbReference type="Google" id="ProtNLM"/>
    </source>
</evidence>
<organism evidence="2 3">
    <name type="scientific">Terrimonas ginsenosidimutans</name>
    <dbReference type="NCBI Taxonomy" id="2908004"/>
    <lineage>
        <taxon>Bacteria</taxon>
        <taxon>Pseudomonadati</taxon>
        <taxon>Bacteroidota</taxon>
        <taxon>Chitinophagia</taxon>
        <taxon>Chitinophagales</taxon>
        <taxon>Chitinophagaceae</taxon>
        <taxon>Terrimonas</taxon>
    </lineage>
</organism>
<sequence>MKKIFTISSMLILSVVLLASCTKRSYQEEGNDYWLSKEYGVVVYSDNYCPYFVIETQDGYTVVRSNGYRPYEGDEVYGDLSRLGFRDLYNYTDNSIMRGEITDYWLTYGEAQYLIDNLCYGYSRTAEKKTIKQGLLKKK</sequence>
<gene>
    <name evidence="2" type="ORF">LZZ85_20330</name>
</gene>